<dbReference type="InterPro" id="IPR001754">
    <property type="entry name" value="OMPdeCOase_dom"/>
</dbReference>
<dbReference type="Pfam" id="PF00215">
    <property type="entry name" value="OMPdecase"/>
    <property type="match status" value="1"/>
</dbReference>
<evidence type="ECO:0000256" key="7">
    <source>
        <dbReference type="ARBA" id="ARBA00023239"/>
    </source>
</evidence>
<evidence type="ECO:0000259" key="10">
    <source>
        <dbReference type="Pfam" id="PF00215"/>
    </source>
</evidence>
<dbReference type="GO" id="GO:0006207">
    <property type="term" value="P:'de novo' pyrimidine nucleobase biosynthetic process"/>
    <property type="evidence" value="ECO:0007669"/>
    <property type="project" value="InterPro"/>
</dbReference>
<dbReference type="InterPro" id="IPR011060">
    <property type="entry name" value="RibuloseP-bd_barrel"/>
</dbReference>
<protein>
    <recommendedName>
        <fullName evidence="4">Orotidine 5'-phosphate decarboxylase</fullName>
        <ecNumber evidence="3">4.1.1.23</ecNumber>
    </recommendedName>
    <alternativeName>
        <fullName evidence="8">OMP decarboxylase</fullName>
    </alternativeName>
</protein>
<comment type="catalytic activity">
    <reaction evidence="9">
        <text>orotidine 5'-phosphate + H(+) = UMP + CO2</text>
        <dbReference type="Rhea" id="RHEA:11596"/>
        <dbReference type="ChEBI" id="CHEBI:15378"/>
        <dbReference type="ChEBI" id="CHEBI:16526"/>
        <dbReference type="ChEBI" id="CHEBI:57538"/>
        <dbReference type="ChEBI" id="CHEBI:57865"/>
        <dbReference type="EC" id="4.1.1.23"/>
    </reaction>
</comment>
<evidence type="ECO:0000256" key="8">
    <source>
        <dbReference type="ARBA" id="ARBA00033428"/>
    </source>
</evidence>
<dbReference type="GO" id="GO:0044205">
    <property type="term" value="P:'de novo' UMP biosynthetic process"/>
    <property type="evidence" value="ECO:0007669"/>
    <property type="project" value="UniProtKB-UniPathway"/>
</dbReference>
<dbReference type="SUPFAM" id="SSF51366">
    <property type="entry name" value="Ribulose-phoshate binding barrel"/>
    <property type="match status" value="1"/>
</dbReference>
<name>X0VQH1_9ZZZZ</name>
<comment type="pathway">
    <text evidence="1">Pyrimidine metabolism; UMP biosynthesis via de novo pathway; UMP from orotate: step 2/2.</text>
</comment>
<dbReference type="UniPathway" id="UPA00070">
    <property type="reaction ID" value="UER00120"/>
</dbReference>
<evidence type="ECO:0000256" key="6">
    <source>
        <dbReference type="ARBA" id="ARBA00022975"/>
    </source>
</evidence>
<evidence type="ECO:0000256" key="1">
    <source>
        <dbReference type="ARBA" id="ARBA00004861"/>
    </source>
</evidence>
<dbReference type="Gene3D" id="3.20.20.70">
    <property type="entry name" value="Aldolase class I"/>
    <property type="match status" value="1"/>
</dbReference>
<feature type="non-terminal residue" evidence="11">
    <location>
        <position position="166"/>
    </location>
</feature>
<keyword evidence="7" id="KW-0456">Lyase</keyword>
<dbReference type="GO" id="GO:0004590">
    <property type="term" value="F:orotidine-5'-phosphate decarboxylase activity"/>
    <property type="evidence" value="ECO:0007669"/>
    <property type="project" value="UniProtKB-EC"/>
</dbReference>
<organism evidence="11">
    <name type="scientific">marine sediment metagenome</name>
    <dbReference type="NCBI Taxonomy" id="412755"/>
    <lineage>
        <taxon>unclassified sequences</taxon>
        <taxon>metagenomes</taxon>
        <taxon>ecological metagenomes</taxon>
    </lineage>
</organism>
<dbReference type="PANTHER" id="PTHR43375">
    <property type="entry name" value="OROTIDINE 5'-PHOSPHATE DECARBOXYLASE"/>
    <property type="match status" value="1"/>
</dbReference>
<feature type="domain" description="Orotidine 5'-phosphate decarboxylase" evidence="10">
    <location>
        <begin position="61"/>
        <end position="165"/>
    </location>
</feature>
<dbReference type="AlphaFoldDB" id="X0VQH1"/>
<evidence type="ECO:0000256" key="9">
    <source>
        <dbReference type="ARBA" id="ARBA00049157"/>
    </source>
</evidence>
<evidence type="ECO:0000256" key="2">
    <source>
        <dbReference type="ARBA" id="ARBA00008847"/>
    </source>
</evidence>
<comment type="similarity">
    <text evidence="2">Belongs to the OMP decarboxylase family. Type 2 subfamily.</text>
</comment>
<dbReference type="EC" id="4.1.1.23" evidence="3"/>
<proteinExistence type="inferred from homology"/>
<evidence type="ECO:0000313" key="11">
    <source>
        <dbReference type="EMBL" id="GAG14728.1"/>
    </source>
</evidence>
<accession>X0VQH1</accession>
<dbReference type="InterPro" id="IPR011995">
    <property type="entry name" value="OMPdecase_type-2"/>
</dbReference>
<dbReference type="EMBL" id="BARS01038985">
    <property type="protein sequence ID" value="GAG14728.1"/>
    <property type="molecule type" value="Genomic_DNA"/>
</dbReference>
<dbReference type="PANTHER" id="PTHR43375:SF1">
    <property type="entry name" value="OROTIDINE 5'-PHOSPHATE DECARBOXYLASE"/>
    <property type="match status" value="1"/>
</dbReference>
<gene>
    <name evidence="11" type="ORF">S01H1_59596</name>
</gene>
<sequence>MKLVNYDKDFLRKYQKARDEKDSILCAGFDPAIPNQREKNTLPEKYFKDNKSVEEGILAFFEEFLESVQDYCCAIKPNNQYIFHMGLKSYQKMNLMIHEQGLISILDQKIGDIGSTNDSGFYWMNKMGFDAVTYSPFAGNIAESLNAAHKVGMGLITLTLMSNPDA</sequence>
<keyword evidence="5" id="KW-0210">Decarboxylase</keyword>
<evidence type="ECO:0000256" key="5">
    <source>
        <dbReference type="ARBA" id="ARBA00022793"/>
    </source>
</evidence>
<evidence type="ECO:0000256" key="3">
    <source>
        <dbReference type="ARBA" id="ARBA00012321"/>
    </source>
</evidence>
<comment type="caution">
    <text evidence="11">The sequence shown here is derived from an EMBL/GenBank/DDBJ whole genome shotgun (WGS) entry which is preliminary data.</text>
</comment>
<dbReference type="InterPro" id="IPR013785">
    <property type="entry name" value="Aldolase_TIM"/>
</dbReference>
<reference evidence="11" key="1">
    <citation type="journal article" date="2014" name="Front. Microbiol.">
        <title>High frequency of phylogenetically diverse reductive dehalogenase-homologous genes in deep subseafloor sedimentary metagenomes.</title>
        <authorList>
            <person name="Kawai M."/>
            <person name="Futagami T."/>
            <person name="Toyoda A."/>
            <person name="Takaki Y."/>
            <person name="Nishi S."/>
            <person name="Hori S."/>
            <person name="Arai W."/>
            <person name="Tsubouchi T."/>
            <person name="Morono Y."/>
            <person name="Uchiyama I."/>
            <person name="Ito T."/>
            <person name="Fujiyama A."/>
            <person name="Inagaki F."/>
            <person name="Takami H."/>
        </authorList>
    </citation>
    <scope>NUCLEOTIDE SEQUENCE</scope>
    <source>
        <strain evidence="11">Expedition CK06-06</strain>
    </source>
</reference>
<evidence type="ECO:0000256" key="4">
    <source>
        <dbReference type="ARBA" id="ARBA00021923"/>
    </source>
</evidence>
<keyword evidence="6" id="KW-0665">Pyrimidine biosynthesis</keyword>